<feature type="transmembrane region" description="Helical" evidence="2">
    <location>
        <begin position="13"/>
        <end position="32"/>
    </location>
</feature>
<feature type="compositionally biased region" description="Polar residues" evidence="1">
    <location>
        <begin position="79"/>
        <end position="104"/>
    </location>
</feature>
<evidence type="ECO:0000256" key="2">
    <source>
        <dbReference type="SAM" id="Phobius"/>
    </source>
</evidence>
<evidence type="ECO:0000256" key="1">
    <source>
        <dbReference type="SAM" id="MobiDB-lite"/>
    </source>
</evidence>
<organism evidence="3 4">
    <name type="scientific">Psychrobacillus insolitus</name>
    <dbReference type="NCBI Taxonomy" id="1461"/>
    <lineage>
        <taxon>Bacteria</taxon>
        <taxon>Bacillati</taxon>
        <taxon>Bacillota</taxon>
        <taxon>Bacilli</taxon>
        <taxon>Bacillales</taxon>
        <taxon>Bacillaceae</taxon>
        <taxon>Psychrobacillus</taxon>
    </lineage>
</organism>
<dbReference type="EMBL" id="QKZI01000001">
    <property type="protein sequence ID" value="PZX08000.1"/>
    <property type="molecule type" value="Genomic_DNA"/>
</dbReference>
<keyword evidence="2" id="KW-0472">Membrane</keyword>
<dbReference type="AlphaFoldDB" id="A0A2W7MMK5"/>
<feature type="region of interest" description="Disordered" evidence="1">
    <location>
        <begin position="79"/>
        <end position="111"/>
    </location>
</feature>
<accession>A0A2W7MMK5</accession>
<comment type="caution">
    <text evidence="3">The sequence shown here is derived from an EMBL/GenBank/DDBJ whole genome shotgun (WGS) entry which is preliminary data.</text>
</comment>
<proteinExistence type="predicted"/>
<keyword evidence="4" id="KW-1185">Reference proteome</keyword>
<evidence type="ECO:0000313" key="3">
    <source>
        <dbReference type="EMBL" id="PZX08000.1"/>
    </source>
</evidence>
<evidence type="ECO:0008006" key="5">
    <source>
        <dbReference type="Google" id="ProtNLM"/>
    </source>
</evidence>
<keyword evidence="2" id="KW-1133">Transmembrane helix</keyword>
<dbReference type="OrthoDB" id="5405951at2"/>
<sequence length="206" mass="21313">MTQNQQNISSKSAFTRFMLGSIMTAYGTVRLMHDEKSRKGQMLVLLGSMTAAEGATKFCATKAMVSNTLQNMMNENASKGASANADSTMNSKTQSGQHASSGSTGQAGGNIKQMVGNIAPQVEKMMNSVANMAESPIPSGANNVEKQAAPKDTPNSQPPTKAAAANSNTPKADGAANKSIPNMDTSIIIASAKTTDKNASAPNPVQ</sequence>
<dbReference type="RefSeq" id="WP_111438597.1">
    <property type="nucleotide sequence ID" value="NZ_QKZI01000001.1"/>
</dbReference>
<protein>
    <recommendedName>
        <fullName evidence="5">DUF2892 domain-containing protein</fullName>
    </recommendedName>
</protein>
<reference evidence="3 4" key="1">
    <citation type="submission" date="2018-06" db="EMBL/GenBank/DDBJ databases">
        <title>Genomic Encyclopedia of Type Strains, Phase IV (KMG-IV): sequencing the most valuable type-strain genomes for metagenomic binning, comparative biology and taxonomic classification.</title>
        <authorList>
            <person name="Goeker M."/>
        </authorList>
    </citation>
    <scope>NUCLEOTIDE SEQUENCE [LARGE SCALE GENOMIC DNA]</scope>
    <source>
        <strain evidence="3 4">DSM 5</strain>
    </source>
</reference>
<keyword evidence="2" id="KW-0812">Transmembrane</keyword>
<feature type="region of interest" description="Disordered" evidence="1">
    <location>
        <begin position="133"/>
        <end position="182"/>
    </location>
</feature>
<gene>
    <name evidence="3" type="ORF">C7437_1011122</name>
</gene>
<dbReference type="Proteomes" id="UP000248646">
    <property type="component" value="Unassembled WGS sequence"/>
</dbReference>
<name>A0A2W7MMK5_9BACI</name>
<evidence type="ECO:0000313" key="4">
    <source>
        <dbReference type="Proteomes" id="UP000248646"/>
    </source>
</evidence>
<feature type="compositionally biased region" description="Polar residues" evidence="1">
    <location>
        <begin position="153"/>
        <end position="170"/>
    </location>
</feature>